<comment type="similarity">
    <text evidence="2">Belongs to the DNA2/NAM7 helicase family. SDE3 subfamily.</text>
</comment>
<feature type="domain" description="DNA2/NAM7 helicase helicase" evidence="12">
    <location>
        <begin position="567"/>
        <end position="615"/>
    </location>
</feature>
<evidence type="ECO:0000256" key="2">
    <source>
        <dbReference type="ARBA" id="ARBA00005601"/>
    </source>
</evidence>
<evidence type="ECO:0000256" key="4">
    <source>
        <dbReference type="ARBA" id="ARBA00022490"/>
    </source>
</evidence>
<dbReference type="CDD" id="cd18808">
    <property type="entry name" value="SF1_C_Upf1"/>
    <property type="match status" value="1"/>
</dbReference>
<evidence type="ECO:0000313" key="15">
    <source>
        <dbReference type="EMBL" id="CAE7188494.1"/>
    </source>
</evidence>
<dbReference type="FunFam" id="3.40.50.300:FF:000326">
    <property type="entry name" value="P-loop containing nucleoside triphosphate hydrolase"/>
    <property type="match status" value="1"/>
</dbReference>
<dbReference type="Proteomes" id="UP000663827">
    <property type="component" value="Unassembled WGS sequence"/>
</dbReference>
<dbReference type="Pfam" id="PF13086">
    <property type="entry name" value="AAA_11"/>
    <property type="match status" value="2"/>
</dbReference>
<evidence type="ECO:0000256" key="9">
    <source>
        <dbReference type="ARBA" id="ARBA00023158"/>
    </source>
</evidence>
<keyword evidence="4" id="KW-0963">Cytoplasm</keyword>
<dbReference type="InterPro" id="IPR041679">
    <property type="entry name" value="DNA2/NAM7-like_C"/>
</dbReference>
<feature type="domain" description="Helicase MOV-10-like beta-barrel" evidence="14">
    <location>
        <begin position="413"/>
        <end position="491"/>
    </location>
</feature>
<dbReference type="AlphaFoldDB" id="A0A8H3E619"/>
<evidence type="ECO:0000256" key="6">
    <source>
        <dbReference type="ARBA" id="ARBA00022801"/>
    </source>
</evidence>
<keyword evidence="7" id="KW-0347">Helicase</keyword>
<dbReference type="SUPFAM" id="SSF52540">
    <property type="entry name" value="P-loop containing nucleoside triphosphate hydrolases"/>
    <property type="match status" value="1"/>
</dbReference>
<feature type="region of interest" description="Disordered" evidence="11">
    <location>
        <begin position="1001"/>
        <end position="1020"/>
    </location>
</feature>
<dbReference type="EC" id="3.6.4.13" evidence="3"/>
<reference evidence="15" key="1">
    <citation type="submission" date="2021-01" db="EMBL/GenBank/DDBJ databases">
        <authorList>
            <person name="Kaushik A."/>
        </authorList>
    </citation>
    <scope>NUCLEOTIDE SEQUENCE</scope>
    <source>
        <strain evidence="15">AG5</strain>
    </source>
</reference>
<gene>
    <name evidence="15" type="ORF">RDB_LOCUS124643</name>
</gene>
<evidence type="ECO:0000256" key="3">
    <source>
        <dbReference type="ARBA" id="ARBA00012552"/>
    </source>
</evidence>
<dbReference type="Pfam" id="PF21634">
    <property type="entry name" value="MOV-10_beta-barrel"/>
    <property type="match status" value="1"/>
</dbReference>
<dbReference type="Gene3D" id="3.40.50.300">
    <property type="entry name" value="P-loop containing nucleotide triphosphate hydrolases"/>
    <property type="match status" value="2"/>
</dbReference>
<dbReference type="GO" id="GO:0003723">
    <property type="term" value="F:RNA binding"/>
    <property type="evidence" value="ECO:0007669"/>
    <property type="project" value="InterPro"/>
</dbReference>
<dbReference type="InterPro" id="IPR049080">
    <property type="entry name" value="MOV-10-like_beta-barrel"/>
</dbReference>
<evidence type="ECO:0000313" key="16">
    <source>
        <dbReference type="Proteomes" id="UP000663827"/>
    </source>
</evidence>
<comment type="caution">
    <text evidence="15">The sequence shown here is derived from an EMBL/GenBank/DDBJ whole genome shotgun (WGS) entry which is preliminary data.</text>
</comment>
<dbReference type="GO" id="GO:0005694">
    <property type="term" value="C:chromosome"/>
    <property type="evidence" value="ECO:0007669"/>
    <property type="project" value="UniProtKB-ARBA"/>
</dbReference>
<comment type="subcellular location">
    <subcellularLocation>
        <location evidence="1">Cytoplasm</location>
    </subcellularLocation>
</comment>
<sequence length="1020" mass="112983">HVHAGHESSDFATSLEPASASRHLIFRQAATMVEICPSLLQAGVCLSNACTNHHDTSNFCLTCNVVLTTAAEHSAHVKTSAHAQASDVTRWLKCVPCKRHYLSGGLEQATHERTDAHKQRVASHPIESPPVVEISAPPNQTRCDACRQTFPASEYDNHRRSNRHITRERVYNYKIALLTSQANQRGVEVSGSQNGIDLGTHSPTDLDTTLTTISAKCVGQTPVSVLHVRTSSSVGLRPNFQLGCFTVSTVTLPASITPNNSITVQLSFNPQGQRGRFEDRLEFVLRDDAGTFGITRPVKAVVENAGLALAATAPYHRARWAREPEAKNQEIIELEREREPEDVGRRRPELKVEPIPKETKQLLGQSASEDQISTFRDRFFPAEGLTVDTYQQYWSSLVHAEHFQAEIDLKVFDMDDVPLQSTARLYQLAVPGLAEKRPSVLKGDRIKIHPHSKPENVWYQGIVRAIEGTSVLIEFHRSFPYDPAGLYDVRFVLNPVTFRRMIQALAVKEKRSNILFPRVEDMESISSVAYGPEEHDIVLYNHILSSSLEQYRAVIRVTRLPPGSPPFIVFGPPGTGKTVTIVECISQLLDNEETRVLACAPSNPASDLIAQRLISLRGLQPTQLFRLNARGRPDDDLPEDLIPYSIRSGDHFAMPALEKLNSYRVIVATCSWAALLFREGVDRGVFTHIFVDNASQGSEPEVMVPILTMAGPKTNIVLSGDPKQLGPVIRSPVARPLGLNVSYLDRLMASPAYDEVAMRGISVAKLLQNFRSHQSIISFPNEQFYRNELIARASPNIADSLANWNGLPTANFPVVFEAVAGEDMREATSPSYFNPHEVSVVKDYVQRLLPLIAGPQNIGIVTPYNAQAKKIKKLLKDGGVNTEGLDIGSVEQFQGQERQIIIVSTVRSNKDLISFDLRHTLGFVANPKRLNVAITRAQSLLVVVGDPLVLGLDTLWRRFLYFVRRSGGWRGTPFPWNPDDDPDEDPATVDSAEQDIRELLRRANDPGSPGELDPVGGGND</sequence>
<feature type="non-terminal residue" evidence="15">
    <location>
        <position position="1"/>
    </location>
</feature>
<evidence type="ECO:0000256" key="7">
    <source>
        <dbReference type="ARBA" id="ARBA00022806"/>
    </source>
</evidence>
<keyword evidence="8" id="KW-0067">ATP-binding</keyword>
<proteinExistence type="inferred from homology"/>
<dbReference type="GO" id="GO:0005737">
    <property type="term" value="C:cytoplasm"/>
    <property type="evidence" value="ECO:0007669"/>
    <property type="project" value="UniProtKB-SubCell"/>
</dbReference>
<dbReference type="GO" id="GO:0016787">
    <property type="term" value="F:hydrolase activity"/>
    <property type="evidence" value="ECO:0007669"/>
    <property type="project" value="UniProtKB-KW"/>
</dbReference>
<evidence type="ECO:0000256" key="11">
    <source>
        <dbReference type="SAM" id="MobiDB-lite"/>
    </source>
</evidence>
<dbReference type="GO" id="GO:0005524">
    <property type="term" value="F:ATP binding"/>
    <property type="evidence" value="ECO:0007669"/>
    <property type="project" value="UniProtKB-KW"/>
</dbReference>
<dbReference type="Pfam" id="PF13087">
    <property type="entry name" value="AAA_12"/>
    <property type="match status" value="1"/>
</dbReference>
<evidence type="ECO:0000256" key="1">
    <source>
        <dbReference type="ARBA" id="ARBA00004496"/>
    </source>
</evidence>
<feature type="domain" description="DNA2/NAM7 helicase helicase" evidence="12">
    <location>
        <begin position="660"/>
        <end position="731"/>
    </location>
</feature>
<comment type="catalytic activity">
    <reaction evidence="10">
        <text>ATP + H2O = ADP + phosphate + H(+)</text>
        <dbReference type="Rhea" id="RHEA:13065"/>
        <dbReference type="ChEBI" id="CHEBI:15377"/>
        <dbReference type="ChEBI" id="CHEBI:15378"/>
        <dbReference type="ChEBI" id="CHEBI:30616"/>
        <dbReference type="ChEBI" id="CHEBI:43474"/>
        <dbReference type="ChEBI" id="CHEBI:456216"/>
        <dbReference type="EC" id="3.6.4.13"/>
    </reaction>
</comment>
<dbReference type="GO" id="GO:0031047">
    <property type="term" value="P:regulatory ncRNA-mediated gene silencing"/>
    <property type="evidence" value="ECO:0007669"/>
    <property type="project" value="UniProtKB-KW"/>
</dbReference>
<dbReference type="PANTHER" id="PTHR45418">
    <property type="entry name" value="CANCER/TESTIS ANTIGEN 55"/>
    <property type="match status" value="1"/>
</dbReference>
<organism evidence="15 16">
    <name type="scientific">Rhizoctonia solani</name>
    <dbReference type="NCBI Taxonomy" id="456999"/>
    <lineage>
        <taxon>Eukaryota</taxon>
        <taxon>Fungi</taxon>
        <taxon>Dikarya</taxon>
        <taxon>Basidiomycota</taxon>
        <taxon>Agaricomycotina</taxon>
        <taxon>Agaricomycetes</taxon>
        <taxon>Cantharellales</taxon>
        <taxon>Ceratobasidiaceae</taxon>
        <taxon>Rhizoctonia</taxon>
    </lineage>
</organism>
<evidence type="ECO:0000256" key="8">
    <source>
        <dbReference type="ARBA" id="ARBA00022840"/>
    </source>
</evidence>
<keyword evidence="5" id="KW-0547">Nucleotide-binding</keyword>
<evidence type="ECO:0000259" key="13">
    <source>
        <dbReference type="Pfam" id="PF13087"/>
    </source>
</evidence>
<protein>
    <recommendedName>
        <fullName evidence="3">RNA helicase</fullName>
        <ecNumber evidence="3">3.6.4.13</ecNumber>
    </recommendedName>
</protein>
<dbReference type="EMBL" id="CAJNJQ010002926">
    <property type="protein sequence ID" value="CAE7188494.1"/>
    <property type="molecule type" value="Genomic_DNA"/>
</dbReference>
<dbReference type="InterPro" id="IPR047187">
    <property type="entry name" value="SF1_C_Upf1"/>
</dbReference>
<dbReference type="CDD" id="cd18038">
    <property type="entry name" value="DEXXQc_Helz-like"/>
    <property type="match status" value="1"/>
</dbReference>
<dbReference type="InterPro" id="IPR027417">
    <property type="entry name" value="P-loop_NTPase"/>
</dbReference>
<keyword evidence="6" id="KW-0378">Hydrolase</keyword>
<keyword evidence="9" id="KW-0943">RNA-mediated gene silencing</keyword>
<evidence type="ECO:0000259" key="14">
    <source>
        <dbReference type="Pfam" id="PF21634"/>
    </source>
</evidence>
<name>A0A8H3E619_9AGAM</name>
<evidence type="ECO:0000259" key="12">
    <source>
        <dbReference type="Pfam" id="PF13086"/>
    </source>
</evidence>
<dbReference type="PANTHER" id="PTHR45418:SF1">
    <property type="entry name" value="CANCER_TESTIS ANTIGEN 55"/>
    <property type="match status" value="1"/>
</dbReference>
<evidence type="ECO:0000256" key="5">
    <source>
        <dbReference type="ARBA" id="ARBA00022741"/>
    </source>
</evidence>
<accession>A0A8H3E619</accession>
<dbReference type="GO" id="GO:0032574">
    <property type="term" value="F:5'-3' RNA helicase activity"/>
    <property type="evidence" value="ECO:0007669"/>
    <property type="project" value="InterPro"/>
</dbReference>
<evidence type="ECO:0000256" key="10">
    <source>
        <dbReference type="ARBA" id="ARBA00047984"/>
    </source>
</evidence>
<dbReference type="InterPro" id="IPR026122">
    <property type="entry name" value="MOV-10/SDE3_DEXXQ/H-box"/>
</dbReference>
<dbReference type="InterPro" id="IPR041677">
    <property type="entry name" value="DNA2/NAM7_AAA_11"/>
</dbReference>
<feature type="domain" description="DNA2/NAM7 helicase-like C-terminal" evidence="13">
    <location>
        <begin position="760"/>
        <end position="946"/>
    </location>
</feature>